<name>F1T4D3_9ACTN</name>
<dbReference type="GeneID" id="93210140"/>
<evidence type="ECO:0000313" key="2">
    <source>
        <dbReference type="EMBL" id="EGF23577.1"/>
    </source>
</evidence>
<proteinExistence type="predicted"/>
<dbReference type="CDD" id="cd09756">
    <property type="entry name" value="Cas5_I-E"/>
    <property type="match status" value="1"/>
</dbReference>
<dbReference type="GO" id="GO:0043571">
    <property type="term" value="P:maintenance of CRISPR repeat elements"/>
    <property type="evidence" value="ECO:0007669"/>
    <property type="project" value="InterPro"/>
</dbReference>
<dbReference type="Pfam" id="PF09704">
    <property type="entry name" value="Cas_Cas5d"/>
    <property type="match status" value="1"/>
</dbReference>
<dbReference type="EMBL" id="ACGK02000001">
    <property type="protein sequence ID" value="EGF23577.1"/>
    <property type="molecule type" value="Genomic_DNA"/>
</dbReference>
<dbReference type="RefSeq" id="WP_006302705.1">
    <property type="nucleotide sequence ID" value="NZ_ACGK02000001.1"/>
</dbReference>
<gene>
    <name evidence="2" type="primary">casD</name>
    <name evidence="2" type="ORF">HMPREF0091_10524</name>
</gene>
<dbReference type="InterPro" id="IPR010147">
    <property type="entry name" value="CRISPR-assoc_prot_CasD"/>
</dbReference>
<dbReference type="Proteomes" id="UP000005947">
    <property type="component" value="Unassembled WGS sequence"/>
</dbReference>
<dbReference type="GO" id="GO:0051607">
    <property type="term" value="P:defense response to virus"/>
    <property type="evidence" value="ECO:0007669"/>
    <property type="project" value="UniProtKB-KW"/>
</dbReference>
<dbReference type="NCBIfam" id="TIGR02593">
    <property type="entry name" value="CRISPR_cas5"/>
    <property type="match status" value="1"/>
</dbReference>
<protein>
    <submittedName>
        <fullName evidence="2">CRISPR system CASCADE complex protein CasD</fullName>
    </submittedName>
</protein>
<dbReference type="InterPro" id="IPR021124">
    <property type="entry name" value="CRISPR-assoc_prot_Cas5"/>
</dbReference>
<comment type="caution">
    <text evidence="2">The sequence shown here is derived from an EMBL/GenBank/DDBJ whole genome shotgun (WGS) entry which is preliminary data.</text>
</comment>
<accession>F1T4D3</accession>
<dbReference type="InterPro" id="IPR013422">
    <property type="entry name" value="CRISPR-assoc_prot_Cas5_N"/>
</dbReference>
<evidence type="ECO:0000256" key="1">
    <source>
        <dbReference type="ARBA" id="ARBA00023118"/>
    </source>
</evidence>
<evidence type="ECO:0000313" key="3">
    <source>
        <dbReference type="Proteomes" id="UP000005947"/>
    </source>
</evidence>
<dbReference type="AlphaFoldDB" id="F1T4D3"/>
<dbReference type="eggNOG" id="ENOG502ZBPB">
    <property type="taxonomic scope" value="Bacteria"/>
</dbReference>
<dbReference type="NCBIfam" id="TIGR01868">
    <property type="entry name" value="casD_Cas5e"/>
    <property type="match status" value="1"/>
</dbReference>
<sequence>MKSLLLKFAGPLQSWGTSSHFETRHTDYYPSKSAVIGMIAAAFGYKRNEPHDADLKQLNELAFAVRIDQQGNLLKDYHIASKCKPTGEFDRNYVTNRYCLEDAVFLVALGSEDSFLLEKIEQALAAPYFQLCLGRRSFPLSYDFIIGMQEEDPFALLRAYPWMAQKWQQKKIQSLNSTSDDLFIPIYADADLLAPYQSSIERPSVRKLRHDIAFSFSNKNRRFGYRYEARFDLPLKAICPMCDKTHDKKSASVNESAFDKDYVSMEHDAFSMLEVNNDVSQ</sequence>
<organism evidence="2 3">
    <name type="scientific">Fannyhessea vaginae DSM 15829</name>
    <dbReference type="NCBI Taxonomy" id="525256"/>
    <lineage>
        <taxon>Bacteria</taxon>
        <taxon>Bacillati</taxon>
        <taxon>Actinomycetota</taxon>
        <taxon>Coriobacteriia</taxon>
        <taxon>Coriobacteriales</taxon>
        <taxon>Atopobiaceae</taxon>
        <taxon>Fannyhessea</taxon>
    </lineage>
</organism>
<reference evidence="2 3" key="1">
    <citation type="submission" date="2011-02" db="EMBL/GenBank/DDBJ databases">
        <authorList>
            <person name="Muzny D."/>
            <person name="Qin X."/>
            <person name="Buhay C."/>
            <person name="Dugan-Rocha S."/>
            <person name="Ding Y."/>
            <person name="Chen G."/>
            <person name="Hawes A."/>
            <person name="Holder M."/>
            <person name="Jhangiani S."/>
            <person name="Johnson A."/>
            <person name="Khan Z."/>
            <person name="Li Z."/>
            <person name="Liu W."/>
            <person name="Liu X."/>
            <person name="Perez L."/>
            <person name="Shen H."/>
            <person name="Wang Q."/>
            <person name="Watt J."/>
            <person name="Xi L."/>
            <person name="Xin Y."/>
            <person name="Zhou J."/>
            <person name="Deng J."/>
            <person name="Jiang H."/>
            <person name="Liu Y."/>
            <person name="Qu J."/>
            <person name="Song X.-Z."/>
            <person name="Zhang L."/>
            <person name="Villasana D."/>
            <person name="Johnson A."/>
            <person name="Liu J."/>
            <person name="Liyanage D."/>
            <person name="Lorensuhewa L."/>
            <person name="Robinson T."/>
            <person name="Song A."/>
            <person name="Song B.-B."/>
            <person name="Dinh H."/>
            <person name="Thornton R."/>
            <person name="Coyle M."/>
            <person name="Francisco L."/>
            <person name="Jackson L."/>
            <person name="Javaid M."/>
            <person name="Korchina V."/>
            <person name="Kovar C."/>
            <person name="Mata R."/>
            <person name="Mathew T."/>
            <person name="Ngo R."/>
            <person name="Nguyen L."/>
            <person name="Nguyen N."/>
            <person name="Okwuonu G."/>
            <person name="Ongeri F."/>
            <person name="Pham C."/>
            <person name="Simmons D."/>
            <person name="Wilczek-Boney K."/>
            <person name="Hale W."/>
            <person name="Jakkamsetti A."/>
            <person name="Pham P."/>
            <person name="Ruth R."/>
            <person name="San Lucas F."/>
            <person name="Warren J."/>
            <person name="Zhang J."/>
            <person name="Zhao Z."/>
            <person name="Zhou C."/>
            <person name="Zhu D."/>
            <person name="Lee S."/>
            <person name="Bess C."/>
            <person name="Blankenburg K."/>
            <person name="Forbes L."/>
            <person name="Fu Q."/>
            <person name="Gubbala S."/>
            <person name="Hirani K."/>
            <person name="Jayaseelan J.C."/>
            <person name="Lara F."/>
            <person name="Munidasa M."/>
            <person name="Palculict T."/>
            <person name="Patil S."/>
            <person name="Pu L.-L."/>
            <person name="Saada N."/>
            <person name="Tang L."/>
            <person name="Weissenberger G."/>
            <person name="Zhu Y."/>
            <person name="Hemphill L."/>
            <person name="Shang Y."/>
            <person name="Youmans B."/>
            <person name="Ayvaz T."/>
            <person name="Ross M."/>
            <person name="Santibanez J."/>
            <person name="Aqrawi P."/>
            <person name="Gross S."/>
            <person name="Joshi V."/>
            <person name="Fowler G."/>
            <person name="Nazareth L."/>
            <person name="Reid J."/>
            <person name="Worley K."/>
            <person name="Petrosino J."/>
            <person name="Highlander S."/>
            <person name="Gibbs R."/>
        </authorList>
    </citation>
    <scope>NUCLEOTIDE SEQUENCE [LARGE SCALE GENOMIC DNA]</scope>
    <source>
        <strain evidence="2 3">DSM 15829</strain>
    </source>
</reference>
<dbReference type="OrthoDB" id="3189549at2"/>
<keyword evidence="3" id="KW-1185">Reference proteome</keyword>
<dbReference type="GO" id="GO:0003723">
    <property type="term" value="F:RNA binding"/>
    <property type="evidence" value="ECO:0007669"/>
    <property type="project" value="InterPro"/>
</dbReference>
<dbReference type="Gene3D" id="3.30.70.2660">
    <property type="match status" value="1"/>
</dbReference>
<keyword evidence="1" id="KW-0051">Antiviral defense</keyword>